<keyword evidence="2" id="KW-1185">Reference proteome</keyword>
<name>A0A0M3DHT9_9FIRM</name>
<dbReference type="OrthoDB" id="6120799at2"/>
<dbReference type="Pfam" id="PF14595">
    <property type="entry name" value="Thioredoxin_9"/>
    <property type="match status" value="1"/>
</dbReference>
<gene>
    <name evidence="1" type="ORF">VN21_06240</name>
</gene>
<dbReference type="InterPro" id="IPR036249">
    <property type="entry name" value="Thioredoxin-like_sf"/>
</dbReference>
<dbReference type="PATRIC" id="fig|1629550.3.peg.697"/>
<dbReference type="AlphaFoldDB" id="A0A0M3DHT9"/>
<proteinExistence type="predicted"/>
<reference evidence="1 2" key="1">
    <citation type="submission" date="2015-04" db="EMBL/GenBank/DDBJ databases">
        <title>Microcin producing Clostridium sp. JC272T.</title>
        <authorList>
            <person name="Jyothsna T."/>
            <person name="Sasikala C."/>
            <person name="Ramana C."/>
        </authorList>
    </citation>
    <scope>NUCLEOTIDE SEQUENCE [LARGE SCALE GENOMIC DNA]</scope>
    <source>
        <strain evidence="1 2">JC272</strain>
    </source>
</reference>
<protein>
    <recommendedName>
        <fullName evidence="3">Thioredoxin</fullName>
    </recommendedName>
</protein>
<accession>A0A0M3DHT9</accession>
<comment type="caution">
    <text evidence="1">The sequence shown here is derived from an EMBL/GenBank/DDBJ whole genome shotgun (WGS) entry which is preliminary data.</text>
</comment>
<organism evidence="1 2">
    <name type="scientific">Paraclostridium benzoelyticum</name>
    <dbReference type="NCBI Taxonomy" id="1629550"/>
    <lineage>
        <taxon>Bacteria</taxon>
        <taxon>Bacillati</taxon>
        <taxon>Bacillota</taxon>
        <taxon>Clostridia</taxon>
        <taxon>Peptostreptococcales</taxon>
        <taxon>Peptostreptococcaceae</taxon>
        <taxon>Paraclostridium</taxon>
    </lineage>
</organism>
<dbReference type="Proteomes" id="UP000034407">
    <property type="component" value="Unassembled WGS sequence"/>
</dbReference>
<sequence length="167" mass="19837">MSLKELFESGYSFEQEFYKSELAYQEKAKDYRDIMKITKYTIEKIKSIDKEINILGFSELWCPDCQINLTVIDYITKLNPKIRLKLQSREGHEDIIKEHSDNGRVKIPIFIYLDSNFEKFGSFIEFPSNVRDVEFGDNQVEKIKTKKLYRKGSYMEQTIIDFLNSLE</sequence>
<dbReference type="EMBL" id="LBBT01000139">
    <property type="protein sequence ID" value="KKY01898.1"/>
    <property type="molecule type" value="Genomic_DNA"/>
</dbReference>
<evidence type="ECO:0000313" key="2">
    <source>
        <dbReference type="Proteomes" id="UP000034407"/>
    </source>
</evidence>
<evidence type="ECO:0008006" key="3">
    <source>
        <dbReference type="Google" id="ProtNLM"/>
    </source>
</evidence>
<dbReference type="SUPFAM" id="SSF52833">
    <property type="entry name" value="Thioredoxin-like"/>
    <property type="match status" value="1"/>
</dbReference>
<dbReference type="Gene3D" id="3.40.30.10">
    <property type="entry name" value="Glutaredoxin"/>
    <property type="match status" value="1"/>
</dbReference>
<dbReference type="RefSeq" id="WP_046822518.1">
    <property type="nucleotide sequence ID" value="NZ_JBCLWQ010000002.1"/>
</dbReference>
<evidence type="ECO:0000313" key="1">
    <source>
        <dbReference type="EMBL" id="KKY01898.1"/>
    </source>
</evidence>